<keyword evidence="1" id="KW-0175">Coiled coil</keyword>
<dbReference type="PANTHER" id="PTHR43102">
    <property type="entry name" value="SLR1143 PROTEIN"/>
    <property type="match status" value="1"/>
</dbReference>
<dbReference type="PANTHER" id="PTHR43102:SF2">
    <property type="entry name" value="GAF DOMAIN-CONTAINING PROTEIN"/>
    <property type="match status" value="1"/>
</dbReference>
<dbReference type="EMBL" id="RJJE01000009">
    <property type="protein sequence ID" value="RNI29810.1"/>
    <property type="molecule type" value="Genomic_DNA"/>
</dbReference>
<evidence type="ECO:0000256" key="1">
    <source>
        <dbReference type="SAM" id="Coils"/>
    </source>
</evidence>
<evidence type="ECO:0000259" key="2">
    <source>
        <dbReference type="SMART" id="SM00065"/>
    </source>
</evidence>
<dbReference type="AlphaFoldDB" id="A0A3M9MWF4"/>
<name>A0A3M9MWF4_9BACT</name>
<proteinExistence type="predicted"/>
<reference evidence="3 4" key="1">
    <citation type="submission" date="2018-11" db="EMBL/GenBank/DDBJ databases">
        <title>Rufibacter latericius sp. nov., isolated from water in Baiyang Lake.</title>
        <authorList>
            <person name="Yang Y."/>
        </authorList>
    </citation>
    <scope>NUCLEOTIDE SEQUENCE [LARGE SCALE GENOMIC DNA]</scope>
    <source>
        <strain evidence="3 4">MCC P1</strain>
    </source>
</reference>
<dbReference type="RefSeq" id="WP_123132892.1">
    <property type="nucleotide sequence ID" value="NZ_RJJE01000009.1"/>
</dbReference>
<dbReference type="InterPro" id="IPR003018">
    <property type="entry name" value="GAF"/>
</dbReference>
<dbReference type="SMART" id="SM00065">
    <property type="entry name" value="GAF"/>
    <property type="match status" value="1"/>
</dbReference>
<organism evidence="3 4">
    <name type="scientific">Rufibacter immobilis</name>
    <dbReference type="NCBI Taxonomy" id="1348778"/>
    <lineage>
        <taxon>Bacteria</taxon>
        <taxon>Pseudomonadati</taxon>
        <taxon>Bacteroidota</taxon>
        <taxon>Cytophagia</taxon>
        <taxon>Cytophagales</taxon>
        <taxon>Hymenobacteraceae</taxon>
        <taxon>Rufibacter</taxon>
    </lineage>
</organism>
<comment type="caution">
    <text evidence="3">The sequence shown here is derived from an EMBL/GenBank/DDBJ whole genome shotgun (WGS) entry which is preliminary data.</text>
</comment>
<protein>
    <submittedName>
        <fullName evidence="3">GAF domain-containing protein</fullName>
    </submittedName>
</protein>
<feature type="domain" description="GAF" evidence="2">
    <location>
        <begin position="32"/>
        <end position="176"/>
    </location>
</feature>
<accession>A0A3M9MWF4</accession>
<keyword evidence="4" id="KW-1185">Reference proteome</keyword>
<feature type="coiled-coil region" evidence="1">
    <location>
        <begin position="177"/>
        <end position="227"/>
    </location>
</feature>
<dbReference type="Proteomes" id="UP000271010">
    <property type="component" value="Unassembled WGS sequence"/>
</dbReference>
<dbReference type="SUPFAM" id="SSF55781">
    <property type="entry name" value="GAF domain-like"/>
    <property type="match status" value="1"/>
</dbReference>
<sequence length="227" mass="25674">MVLPNINALADSPSREAARLQALQQYELLDTSAEQELDELTELASQLCGVPISLITLVAEKRQWFKSKVGLDLSETPRTVSFCHHAITDSQVFEVMDARTDYRFQDNPLVTGNPNIRFYAGMPLITPQGHALGTLCIIDTEPRILTIEQRQALEVLARQVMLHFELRRSRLEREKEKQKLYQVLAELQQVKTQVENLPAAAGTQDRLLALQEKLENVVQRLETLASA</sequence>
<dbReference type="InterPro" id="IPR029016">
    <property type="entry name" value="GAF-like_dom_sf"/>
</dbReference>
<dbReference type="Pfam" id="PF01590">
    <property type="entry name" value="GAF"/>
    <property type="match status" value="1"/>
</dbReference>
<dbReference type="OrthoDB" id="9811889at2"/>
<dbReference type="Gene3D" id="3.30.450.40">
    <property type="match status" value="1"/>
</dbReference>
<evidence type="ECO:0000313" key="3">
    <source>
        <dbReference type="EMBL" id="RNI29810.1"/>
    </source>
</evidence>
<gene>
    <name evidence="3" type="ORF">EFA69_09745</name>
</gene>
<evidence type="ECO:0000313" key="4">
    <source>
        <dbReference type="Proteomes" id="UP000271010"/>
    </source>
</evidence>